<dbReference type="Pfam" id="PF04321">
    <property type="entry name" value="RmlD_sub_bind"/>
    <property type="match status" value="1"/>
</dbReference>
<comment type="caution">
    <text evidence="2">The sequence shown here is derived from an EMBL/GenBank/DDBJ whole genome shotgun (WGS) entry which is preliminary data.</text>
</comment>
<dbReference type="InterPro" id="IPR036291">
    <property type="entry name" value="NAD(P)-bd_dom_sf"/>
</dbReference>
<sequence>MNAGEKHVLVTGGSGYTGQFVTQHFASLGFKVVYTHYSTAAPYAAGDNVDAKWVNLVTGEGLSECFRDGRQYAAVINTAAMSQPALCERDPVTARSINVPKALISALRQHYTEPETQPVIIHFSTDQVYDGSKAWWKEDDPCQPVNAYAASKLEGERYVQAQWPKHVILRASIIIGPQSPVPVSRPLFLQFIVQQLAEQKETTFFTDEFRNPTYVRDIVHILAKLIAGEKRLHGRTYNMGGPDRLSRLEMAQTVAEICGYSSEFIIAAPSSTVQRPVRSPPDISMDSSRIETDLDMKLTTFRAAVKQMHEAGELERPPPKADGA</sequence>
<protein>
    <submittedName>
        <fullName evidence="2">G2587 protein</fullName>
    </submittedName>
</protein>
<dbReference type="EMBL" id="CAXHTA020000004">
    <property type="protein sequence ID" value="CAL5220551.1"/>
    <property type="molecule type" value="Genomic_DNA"/>
</dbReference>
<dbReference type="Proteomes" id="UP001497392">
    <property type="component" value="Unassembled WGS sequence"/>
</dbReference>
<gene>
    <name evidence="2" type="primary">g2587</name>
    <name evidence="2" type="ORF">VP750_LOCUS2210</name>
</gene>
<proteinExistence type="predicted"/>
<keyword evidence="3" id="KW-1185">Reference proteome</keyword>
<name>A0ABP1FNQ3_9CHLO</name>
<dbReference type="SUPFAM" id="SSF51735">
    <property type="entry name" value="NAD(P)-binding Rossmann-fold domains"/>
    <property type="match status" value="1"/>
</dbReference>
<reference evidence="2 3" key="1">
    <citation type="submission" date="2024-06" db="EMBL/GenBank/DDBJ databases">
        <authorList>
            <person name="Kraege A."/>
            <person name="Thomma B."/>
        </authorList>
    </citation>
    <scope>NUCLEOTIDE SEQUENCE [LARGE SCALE GENOMIC DNA]</scope>
</reference>
<accession>A0ABP1FNQ3</accession>
<dbReference type="PANTHER" id="PTHR43242">
    <property type="entry name" value="NAD(P)-BINDING ROSSMANN-FOLD SUPERFAMILY PROTEIN"/>
    <property type="match status" value="1"/>
</dbReference>
<evidence type="ECO:0000313" key="3">
    <source>
        <dbReference type="Proteomes" id="UP001497392"/>
    </source>
</evidence>
<dbReference type="InterPro" id="IPR029903">
    <property type="entry name" value="RmlD-like-bd"/>
</dbReference>
<dbReference type="CDD" id="cd05254">
    <property type="entry name" value="dTDP_HR_like_SDR_e"/>
    <property type="match status" value="1"/>
</dbReference>
<dbReference type="InterPro" id="IPR001763">
    <property type="entry name" value="Rhodanese-like_dom"/>
</dbReference>
<dbReference type="PROSITE" id="PS50206">
    <property type="entry name" value="RHODANESE_3"/>
    <property type="match status" value="1"/>
</dbReference>
<organism evidence="2 3">
    <name type="scientific">Coccomyxa viridis</name>
    <dbReference type="NCBI Taxonomy" id="1274662"/>
    <lineage>
        <taxon>Eukaryota</taxon>
        <taxon>Viridiplantae</taxon>
        <taxon>Chlorophyta</taxon>
        <taxon>core chlorophytes</taxon>
        <taxon>Trebouxiophyceae</taxon>
        <taxon>Trebouxiophyceae incertae sedis</taxon>
        <taxon>Coccomyxaceae</taxon>
        <taxon>Coccomyxa</taxon>
    </lineage>
</organism>
<feature type="domain" description="Rhodanese" evidence="1">
    <location>
        <begin position="5"/>
        <end position="51"/>
    </location>
</feature>
<evidence type="ECO:0000313" key="2">
    <source>
        <dbReference type="EMBL" id="CAL5220551.1"/>
    </source>
</evidence>
<dbReference type="PANTHER" id="PTHR43242:SF1">
    <property type="entry name" value="NAD(P)-BINDING ROSSMANN-FOLD SUPERFAMILY PROTEIN"/>
    <property type="match status" value="1"/>
</dbReference>
<dbReference type="Gene3D" id="3.40.50.720">
    <property type="entry name" value="NAD(P)-binding Rossmann-like Domain"/>
    <property type="match status" value="1"/>
</dbReference>
<evidence type="ECO:0000259" key="1">
    <source>
        <dbReference type="PROSITE" id="PS50206"/>
    </source>
</evidence>